<keyword evidence="4" id="KW-0964">Secreted</keyword>
<dbReference type="InterPro" id="IPR023549">
    <property type="entry name" value="Subtilisin_inhibitor"/>
</dbReference>
<dbReference type="EMBL" id="JAGIOO010000001">
    <property type="protein sequence ID" value="MBP2474140.1"/>
    <property type="molecule type" value="Genomic_DNA"/>
</dbReference>
<evidence type="ECO:0000256" key="3">
    <source>
        <dbReference type="ARBA" id="ARBA00011738"/>
    </source>
</evidence>
<comment type="similarity">
    <text evidence="2 8">Belongs to the protease inhibitor I16 (SSI) family.</text>
</comment>
<feature type="domain" description="Subtilisin inhibitor" evidence="9">
    <location>
        <begin position="63"/>
        <end position="149"/>
    </location>
</feature>
<dbReference type="SUPFAM" id="SSF55399">
    <property type="entry name" value="Subtilisin inhibitor"/>
    <property type="match status" value="1"/>
</dbReference>
<keyword evidence="7" id="KW-1015">Disulfide bond</keyword>
<dbReference type="RefSeq" id="WP_209706990.1">
    <property type="nucleotide sequence ID" value="NZ_JAGIOO010000001.1"/>
</dbReference>
<evidence type="ECO:0000259" key="9">
    <source>
        <dbReference type="Pfam" id="PF00720"/>
    </source>
</evidence>
<evidence type="ECO:0000256" key="1">
    <source>
        <dbReference type="ARBA" id="ARBA00004613"/>
    </source>
</evidence>
<dbReference type="Proteomes" id="UP001519363">
    <property type="component" value="Unassembled WGS sequence"/>
</dbReference>
<keyword evidence="6 8" id="KW-0722">Serine protease inhibitor</keyword>
<sequence length="163" mass="17623">MDSYSTWRAEQALGKVFEIHERHTMSRKRFPTLALGLAAILLPLGAGVAPAASAATATPRAAHTLALTSNPGESPTRDARTSVLNCLPPGGTHPQAAWSCYELRKAGGDPAKVNLDLGDPCYLIWAPVTVTARGVWEGRRIDYQETFPNDCVLHTVKGPLFRF</sequence>
<gene>
    <name evidence="10" type="ORF">JOF53_003012</name>
</gene>
<evidence type="ECO:0000313" key="10">
    <source>
        <dbReference type="EMBL" id="MBP2474140.1"/>
    </source>
</evidence>
<protein>
    <recommendedName>
        <fullName evidence="9">Subtilisin inhibitor domain-containing protein</fullName>
    </recommendedName>
</protein>
<dbReference type="InterPro" id="IPR036819">
    <property type="entry name" value="Subtilisin_inhibitor-like_sf"/>
</dbReference>
<evidence type="ECO:0000256" key="8">
    <source>
        <dbReference type="RuleBase" id="RU003471"/>
    </source>
</evidence>
<dbReference type="PRINTS" id="PR00294">
    <property type="entry name" value="SSBTLNINHBTR"/>
</dbReference>
<evidence type="ECO:0000256" key="7">
    <source>
        <dbReference type="ARBA" id="ARBA00023157"/>
    </source>
</evidence>
<evidence type="ECO:0000256" key="2">
    <source>
        <dbReference type="ARBA" id="ARBA00010472"/>
    </source>
</evidence>
<keyword evidence="11" id="KW-1185">Reference proteome</keyword>
<evidence type="ECO:0000256" key="5">
    <source>
        <dbReference type="ARBA" id="ARBA00022690"/>
    </source>
</evidence>
<dbReference type="Gene3D" id="3.30.350.10">
    <property type="entry name" value="Subtilisin inhibitor-like"/>
    <property type="match status" value="1"/>
</dbReference>
<keyword evidence="5 8" id="KW-0646">Protease inhibitor</keyword>
<dbReference type="InterPro" id="IPR000691">
    <property type="entry name" value="Prot_inh_I16_SSI"/>
</dbReference>
<evidence type="ECO:0000313" key="11">
    <source>
        <dbReference type="Proteomes" id="UP001519363"/>
    </source>
</evidence>
<name>A0ABS5AC26_9PSEU</name>
<evidence type="ECO:0000256" key="4">
    <source>
        <dbReference type="ARBA" id="ARBA00022525"/>
    </source>
</evidence>
<comment type="subunit">
    <text evidence="3">Homodimer.</text>
</comment>
<organism evidence="10 11">
    <name type="scientific">Crossiella equi</name>
    <dbReference type="NCBI Taxonomy" id="130796"/>
    <lineage>
        <taxon>Bacteria</taxon>
        <taxon>Bacillati</taxon>
        <taxon>Actinomycetota</taxon>
        <taxon>Actinomycetes</taxon>
        <taxon>Pseudonocardiales</taxon>
        <taxon>Pseudonocardiaceae</taxon>
        <taxon>Crossiella</taxon>
    </lineage>
</organism>
<comment type="subcellular location">
    <subcellularLocation>
        <location evidence="1">Secreted</location>
    </subcellularLocation>
</comment>
<comment type="caution">
    <text evidence="10">The sequence shown here is derived from an EMBL/GenBank/DDBJ whole genome shotgun (WGS) entry which is preliminary data.</text>
</comment>
<accession>A0ABS5AC26</accession>
<evidence type="ECO:0000256" key="6">
    <source>
        <dbReference type="ARBA" id="ARBA00022900"/>
    </source>
</evidence>
<dbReference type="Pfam" id="PF00720">
    <property type="entry name" value="SSI"/>
    <property type="match status" value="1"/>
</dbReference>
<proteinExistence type="inferred from homology"/>
<reference evidence="10 11" key="1">
    <citation type="submission" date="2021-03" db="EMBL/GenBank/DDBJ databases">
        <title>Sequencing the genomes of 1000 actinobacteria strains.</title>
        <authorList>
            <person name="Klenk H.-P."/>
        </authorList>
    </citation>
    <scope>NUCLEOTIDE SEQUENCE [LARGE SCALE GENOMIC DNA]</scope>
    <source>
        <strain evidence="10 11">DSM 44580</strain>
    </source>
</reference>